<dbReference type="SMART" id="SM00420">
    <property type="entry name" value="HTH_DEOR"/>
    <property type="match status" value="1"/>
</dbReference>
<dbReference type="InterPro" id="IPR050313">
    <property type="entry name" value="Carb_Metab_HTH_regulators"/>
</dbReference>
<name>A0A1H9ZYV7_9FIRM</name>
<dbReference type="SUPFAM" id="SSF46785">
    <property type="entry name" value="Winged helix' DNA-binding domain"/>
    <property type="match status" value="1"/>
</dbReference>
<keyword evidence="1" id="KW-0805">Transcription regulation</keyword>
<evidence type="ECO:0000256" key="2">
    <source>
        <dbReference type="ARBA" id="ARBA00023125"/>
    </source>
</evidence>
<sequence length="260" mass="29006">MIENEGDMMFVEERHRLIIELLKKHQRVRVNTLTEELGVSESTIRRDLQELEEMGLLKRTHGGAVLSGKLAFEPTMGEKAEIMQEEKRQIGILGASLIKDNETIFLDAGTTTLKIAEYISAKNITVLTNSLSIALELSKKPDINLILTGGQLRWQTHALVGPVTEEFIRNFRVDKAFIGTNGISVKEGITTPNVVEAYTKKAMIQIAKEVIVVADHSKFEKDYFVTIAPIEKVDLIITDDKTSQEQIEKFIKAGIGVITG</sequence>
<keyword evidence="6" id="KW-1185">Reference proteome</keyword>
<dbReference type="GO" id="GO:0003700">
    <property type="term" value="F:DNA-binding transcription factor activity"/>
    <property type="evidence" value="ECO:0007669"/>
    <property type="project" value="InterPro"/>
</dbReference>
<dbReference type="GO" id="GO:0043565">
    <property type="term" value="F:sequence-specific DNA binding"/>
    <property type="evidence" value="ECO:0007669"/>
    <property type="project" value="InterPro"/>
</dbReference>
<evidence type="ECO:0000259" key="4">
    <source>
        <dbReference type="PROSITE" id="PS51000"/>
    </source>
</evidence>
<evidence type="ECO:0000313" key="6">
    <source>
        <dbReference type="Proteomes" id="UP000243819"/>
    </source>
</evidence>
<dbReference type="InterPro" id="IPR018356">
    <property type="entry name" value="Tscrpt_reg_HTH_DeoR_CS"/>
</dbReference>
<dbReference type="PROSITE" id="PS00894">
    <property type="entry name" value="HTH_DEOR_1"/>
    <property type="match status" value="1"/>
</dbReference>
<dbReference type="PROSITE" id="PS51000">
    <property type="entry name" value="HTH_DEOR_2"/>
    <property type="match status" value="1"/>
</dbReference>
<dbReference type="PANTHER" id="PTHR30363">
    <property type="entry name" value="HTH-TYPE TRANSCRIPTIONAL REGULATOR SRLR-RELATED"/>
    <property type="match status" value="1"/>
</dbReference>
<evidence type="ECO:0000313" key="5">
    <source>
        <dbReference type="EMBL" id="SES86083.1"/>
    </source>
</evidence>
<dbReference type="SMART" id="SM01134">
    <property type="entry name" value="DeoRC"/>
    <property type="match status" value="1"/>
</dbReference>
<dbReference type="Gene3D" id="1.10.10.10">
    <property type="entry name" value="Winged helix-like DNA-binding domain superfamily/Winged helix DNA-binding domain"/>
    <property type="match status" value="1"/>
</dbReference>
<gene>
    <name evidence="5" type="ORF">SAMN03080614_101414</name>
</gene>
<accession>A0A1H9ZYV7</accession>
<dbReference type="AlphaFoldDB" id="A0A1H9ZYV7"/>
<dbReference type="InterPro" id="IPR014036">
    <property type="entry name" value="DeoR-like_C"/>
</dbReference>
<evidence type="ECO:0000256" key="3">
    <source>
        <dbReference type="ARBA" id="ARBA00023163"/>
    </source>
</evidence>
<dbReference type="PANTHER" id="PTHR30363:SF44">
    <property type="entry name" value="AGA OPERON TRANSCRIPTIONAL REPRESSOR-RELATED"/>
    <property type="match status" value="1"/>
</dbReference>
<dbReference type="EMBL" id="FOIF01000014">
    <property type="protein sequence ID" value="SES86083.1"/>
    <property type="molecule type" value="Genomic_DNA"/>
</dbReference>
<dbReference type="PRINTS" id="PR00033">
    <property type="entry name" value="HTHASNC"/>
</dbReference>
<reference evidence="6" key="1">
    <citation type="submission" date="2016-10" db="EMBL/GenBank/DDBJ databases">
        <authorList>
            <person name="Varghese N."/>
            <person name="Submissions S."/>
        </authorList>
    </citation>
    <scope>NUCLEOTIDE SEQUENCE [LARGE SCALE GENOMIC DNA]</scope>
    <source>
        <strain evidence="6">DSM 13577</strain>
    </source>
</reference>
<proteinExistence type="predicted"/>
<dbReference type="Pfam" id="PF08220">
    <property type="entry name" value="HTH_DeoR"/>
    <property type="match status" value="1"/>
</dbReference>
<dbReference type="InterPro" id="IPR001034">
    <property type="entry name" value="DeoR_HTH"/>
</dbReference>
<dbReference type="Proteomes" id="UP000243819">
    <property type="component" value="Unassembled WGS sequence"/>
</dbReference>
<keyword evidence="2" id="KW-0238">DNA-binding</keyword>
<dbReference type="InterPro" id="IPR037171">
    <property type="entry name" value="NagB/RpiA_transferase-like"/>
</dbReference>
<dbReference type="STRING" id="1120990.SAMN03080614_101414"/>
<feature type="domain" description="HTH deoR-type" evidence="4">
    <location>
        <begin position="11"/>
        <end position="66"/>
    </location>
</feature>
<dbReference type="Gene3D" id="3.40.50.1360">
    <property type="match status" value="1"/>
</dbReference>
<organism evidence="5 6">
    <name type="scientific">Anaerobranca gottschalkii DSM 13577</name>
    <dbReference type="NCBI Taxonomy" id="1120990"/>
    <lineage>
        <taxon>Bacteria</taxon>
        <taxon>Bacillati</taxon>
        <taxon>Bacillota</taxon>
        <taxon>Clostridia</taxon>
        <taxon>Eubacteriales</taxon>
        <taxon>Proteinivoracaceae</taxon>
        <taxon>Anaerobranca</taxon>
    </lineage>
</organism>
<dbReference type="InterPro" id="IPR036390">
    <property type="entry name" value="WH_DNA-bd_sf"/>
</dbReference>
<protein>
    <submittedName>
        <fullName evidence="5">Transcriptional regulator, DeoR family</fullName>
    </submittedName>
</protein>
<dbReference type="InterPro" id="IPR036388">
    <property type="entry name" value="WH-like_DNA-bd_sf"/>
</dbReference>
<dbReference type="SUPFAM" id="SSF100950">
    <property type="entry name" value="NagB/RpiA/CoA transferase-like"/>
    <property type="match status" value="1"/>
</dbReference>
<dbReference type="InterPro" id="IPR000485">
    <property type="entry name" value="AsnC-type_HTH_dom"/>
</dbReference>
<dbReference type="PRINTS" id="PR00037">
    <property type="entry name" value="HTHLACR"/>
</dbReference>
<evidence type="ECO:0000256" key="1">
    <source>
        <dbReference type="ARBA" id="ARBA00023015"/>
    </source>
</evidence>
<keyword evidence="3" id="KW-0804">Transcription</keyword>
<dbReference type="Pfam" id="PF00455">
    <property type="entry name" value="DeoRC"/>
    <property type="match status" value="1"/>
</dbReference>